<gene>
    <name evidence="2" type="ORF">HNP82_001096</name>
</gene>
<reference evidence="2 3" key="1">
    <citation type="submission" date="2020-08" db="EMBL/GenBank/DDBJ databases">
        <title>Genomic Encyclopedia of Type Strains, Phase IV (KMG-IV): sequencing the most valuable type-strain genomes for metagenomic binning, comparative biology and taxonomic classification.</title>
        <authorList>
            <person name="Goeker M."/>
        </authorList>
    </citation>
    <scope>NUCLEOTIDE SEQUENCE [LARGE SCALE GENOMIC DNA]</scope>
    <source>
        <strain evidence="2 3">DSM 106146</strain>
    </source>
</reference>
<dbReference type="Gene3D" id="1.10.10.10">
    <property type="entry name" value="Winged helix-like DNA-binding domain superfamily/Winged helix DNA-binding domain"/>
    <property type="match status" value="1"/>
</dbReference>
<organism evidence="2 3">
    <name type="scientific">Catenibacillus scindens</name>
    <dbReference type="NCBI Taxonomy" id="673271"/>
    <lineage>
        <taxon>Bacteria</taxon>
        <taxon>Bacillati</taxon>
        <taxon>Bacillota</taxon>
        <taxon>Clostridia</taxon>
        <taxon>Lachnospirales</taxon>
        <taxon>Lachnospiraceae</taxon>
        <taxon>Catenibacillus</taxon>
    </lineage>
</organism>
<dbReference type="InterPro" id="IPR036388">
    <property type="entry name" value="WH-like_DNA-bd_sf"/>
</dbReference>
<dbReference type="Proteomes" id="UP000543642">
    <property type="component" value="Unassembled WGS sequence"/>
</dbReference>
<dbReference type="GO" id="GO:0003677">
    <property type="term" value="F:DNA binding"/>
    <property type="evidence" value="ECO:0007669"/>
    <property type="project" value="UniProtKB-KW"/>
</dbReference>
<dbReference type="PROSITE" id="PS50995">
    <property type="entry name" value="HTH_MARR_2"/>
    <property type="match status" value="1"/>
</dbReference>
<dbReference type="EMBL" id="JACHFW010000003">
    <property type="protein sequence ID" value="MBB5263991.1"/>
    <property type="molecule type" value="Genomic_DNA"/>
</dbReference>
<sequence>MEDSYEAIRHLMIAINKIDGGYYLCARKLGINENMLALLYALDDGEAHSQKQICEDWLIPKTTINTVVHELTEAGYITLIPGKKRREKIICLTEEGKKYTHSLVEKLYVAEQEALRETLEKFSPEFVEAMDCFAGNLEAAFHRHILG</sequence>
<proteinExistence type="predicted"/>
<dbReference type="SMART" id="SM00347">
    <property type="entry name" value="HTH_MARR"/>
    <property type="match status" value="1"/>
</dbReference>
<dbReference type="RefSeq" id="WP_183772303.1">
    <property type="nucleotide sequence ID" value="NZ_JACHFW010000003.1"/>
</dbReference>
<evidence type="ECO:0000259" key="1">
    <source>
        <dbReference type="PROSITE" id="PS50995"/>
    </source>
</evidence>
<keyword evidence="3" id="KW-1185">Reference proteome</keyword>
<dbReference type="Pfam" id="PF12802">
    <property type="entry name" value="MarR_2"/>
    <property type="match status" value="1"/>
</dbReference>
<evidence type="ECO:0000313" key="3">
    <source>
        <dbReference type="Proteomes" id="UP000543642"/>
    </source>
</evidence>
<accession>A0A7W8H8U1</accession>
<dbReference type="GO" id="GO:0003700">
    <property type="term" value="F:DNA-binding transcription factor activity"/>
    <property type="evidence" value="ECO:0007669"/>
    <property type="project" value="InterPro"/>
</dbReference>
<keyword evidence="2" id="KW-0238">DNA-binding</keyword>
<dbReference type="AlphaFoldDB" id="A0A7W8H8U1"/>
<dbReference type="InterPro" id="IPR000835">
    <property type="entry name" value="HTH_MarR-typ"/>
</dbReference>
<dbReference type="InterPro" id="IPR036390">
    <property type="entry name" value="WH_DNA-bd_sf"/>
</dbReference>
<protein>
    <submittedName>
        <fullName evidence="2">DNA-binding MarR family transcriptional regulator</fullName>
    </submittedName>
</protein>
<evidence type="ECO:0000313" key="2">
    <source>
        <dbReference type="EMBL" id="MBB5263991.1"/>
    </source>
</evidence>
<comment type="caution">
    <text evidence="2">The sequence shown here is derived from an EMBL/GenBank/DDBJ whole genome shotgun (WGS) entry which is preliminary data.</text>
</comment>
<name>A0A7W8H8U1_9FIRM</name>
<feature type="domain" description="HTH marR-type" evidence="1">
    <location>
        <begin position="1"/>
        <end position="147"/>
    </location>
</feature>
<dbReference type="SUPFAM" id="SSF46785">
    <property type="entry name" value="Winged helix' DNA-binding domain"/>
    <property type="match status" value="1"/>
</dbReference>